<reference evidence="3" key="1">
    <citation type="journal article" date="2017" name="Cell">
        <title>Insights into land plant evolution garnered from the Marchantia polymorpha genome.</title>
        <authorList>
            <person name="Bowman J.L."/>
            <person name="Kohchi T."/>
            <person name="Yamato K.T."/>
            <person name="Jenkins J."/>
            <person name="Shu S."/>
            <person name="Ishizaki K."/>
            <person name="Yamaoka S."/>
            <person name="Nishihama R."/>
            <person name="Nakamura Y."/>
            <person name="Berger F."/>
            <person name="Adam C."/>
            <person name="Aki S.S."/>
            <person name="Althoff F."/>
            <person name="Araki T."/>
            <person name="Arteaga-Vazquez M.A."/>
            <person name="Balasubrmanian S."/>
            <person name="Barry K."/>
            <person name="Bauer D."/>
            <person name="Boehm C.R."/>
            <person name="Briginshaw L."/>
            <person name="Caballero-Perez J."/>
            <person name="Catarino B."/>
            <person name="Chen F."/>
            <person name="Chiyoda S."/>
            <person name="Chovatia M."/>
            <person name="Davies K.M."/>
            <person name="Delmans M."/>
            <person name="Demura T."/>
            <person name="Dierschke T."/>
            <person name="Dolan L."/>
            <person name="Dorantes-Acosta A.E."/>
            <person name="Eklund D.M."/>
            <person name="Florent S.N."/>
            <person name="Flores-Sandoval E."/>
            <person name="Fujiyama A."/>
            <person name="Fukuzawa H."/>
            <person name="Galik B."/>
            <person name="Grimanelli D."/>
            <person name="Grimwood J."/>
            <person name="Grossniklaus U."/>
            <person name="Hamada T."/>
            <person name="Haseloff J."/>
            <person name="Hetherington A.J."/>
            <person name="Higo A."/>
            <person name="Hirakawa Y."/>
            <person name="Hundley H.N."/>
            <person name="Ikeda Y."/>
            <person name="Inoue K."/>
            <person name="Inoue S.I."/>
            <person name="Ishida S."/>
            <person name="Jia Q."/>
            <person name="Kakita M."/>
            <person name="Kanazawa T."/>
            <person name="Kawai Y."/>
            <person name="Kawashima T."/>
            <person name="Kennedy M."/>
            <person name="Kinose K."/>
            <person name="Kinoshita T."/>
            <person name="Kohara Y."/>
            <person name="Koide E."/>
            <person name="Komatsu K."/>
            <person name="Kopischke S."/>
            <person name="Kubo M."/>
            <person name="Kyozuka J."/>
            <person name="Lagercrantz U."/>
            <person name="Lin S.S."/>
            <person name="Lindquist E."/>
            <person name="Lipzen A.M."/>
            <person name="Lu C.W."/>
            <person name="De Luna E."/>
            <person name="Martienssen R.A."/>
            <person name="Minamino N."/>
            <person name="Mizutani M."/>
            <person name="Mizutani M."/>
            <person name="Mochizuki N."/>
            <person name="Monte I."/>
            <person name="Mosher R."/>
            <person name="Nagasaki H."/>
            <person name="Nakagami H."/>
            <person name="Naramoto S."/>
            <person name="Nishitani K."/>
            <person name="Ohtani M."/>
            <person name="Okamoto T."/>
            <person name="Okumura M."/>
            <person name="Phillips J."/>
            <person name="Pollak B."/>
            <person name="Reinders A."/>
            <person name="Rovekamp M."/>
            <person name="Sano R."/>
            <person name="Sawa S."/>
            <person name="Schmid M.W."/>
            <person name="Shirakawa M."/>
            <person name="Solano R."/>
            <person name="Spunde A."/>
            <person name="Suetsugu N."/>
            <person name="Sugano S."/>
            <person name="Sugiyama A."/>
            <person name="Sun R."/>
            <person name="Suzuki Y."/>
            <person name="Takenaka M."/>
            <person name="Takezawa D."/>
            <person name="Tomogane H."/>
            <person name="Tsuzuki M."/>
            <person name="Ueda T."/>
            <person name="Umeda M."/>
            <person name="Ward J.M."/>
            <person name="Watanabe Y."/>
            <person name="Yazaki K."/>
            <person name="Yokoyama R."/>
            <person name="Yoshitake Y."/>
            <person name="Yotsui I."/>
            <person name="Zachgo S."/>
            <person name="Schmutz J."/>
        </authorList>
    </citation>
    <scope>NUCLEOTIDE SEQUENCE [LARGE SCALE GENOMIC DNA]</scope>
    <source>
        <strain evidence="3">Tak-1</strain>
    </source>
</reference>
<feature type="region of interest" description="Disordered" evidence="1">
    <location>
        <begin position="1"/>
        <end position="28"/>
    </location>
</feature>
<sequence length="47" mass="5561">MPRVTENRWELAKSRSERAKREDRGGRQTGWVQLSIYTKLEVGTKKK</sequence>
<protein>
    <submittedName>
        <fullName evidence="2">Uncharacterized protein</fullName>
    </submittedName>
</protein>
<accession>A0A2R6X3X4</accession>
<feature type="compositionally biased region" description="Basic and acidic residues" evidence="1">
    <location>
        <begin position="1"/>
        <end position="26"/>
    </location>
</feature>
<dbReference type="EMBL" id="KZ772709">
    <property type="protein sequence ID" value="PTQ40811.1"/>
    <property type="molecule type" value="Genomic_DNA"/>
</dbReference>
<evidence type="ECO:0000256" key="1">
    <source>
        <dbReference type="SAM" id="MobiDB-lite"/>
    </source>
</evidence>
<gene>
    <name evidence="2" type="ORF">MARPO_0037s0006</name>
</gene>
<proteinExistence type="predicted"/>
<dbReference type="Proteomes" id="UP000244005">
    <property type="component" value="Unassembled WGS sequence"/>
</dbReference>
<dbReference type="Gramene" id="Mp3g11910.1">
    <property type="protein sequence ID" value="Mp3g11910.1.cds"/>
    <property type="gene ID" value="Mp3g11910"/>
</dbReference>
<evidence type="ECO:0000313" key="3">
    <source>
        <dbReference type="Proteomes" id="UP000244005"/>
    </source>
</evidence>
<name>A0A2R6X3X4_MARPO</name>
<evidence type="ECO:0000313" key="2">
    <source>
        <dbReference type="EMBL" id="PTQ40811.1"/>
    </source>
</evidence>
<dbReference type="AlphaFoldDB" id="A0A2R6X3X4"/>
<keyword evidence="3" id="KW-1185">Reference proteome</keyword>
<organism evidence="2 3">
    <name type="scientific">Marchantia polymorpha</name>
    <name type="common">Common liverwort</name>
    <name type="synonym">Marchantia aquatica</name>
    <dbReference type="NCBI Taxonomy" id="3197"/>
    <lineage>
        <taxon>Eukaryota</taxon>
        <taxon>Viridiplantae</taxon>
        <taxon>Streptophyta</taxon>
        <taxon>Embryophyta</taxon>
        <taxon>Marchantiophyta</taxon>
        <taxon>Marchantiopsida</taxon>
        <taxon>Marchantiidae</taxon>
        <taxon>Marchantiales</taxon>
        <taxon>Marchantiaceae</taxon>
        <taxon>Marchantia</taxon>
    </lineage>
</organism>